<dbReference type="InterPro" id="IPR000835">
    <property type="entry name" value="HTH_MarR-typ"/>
</dbReference>
<evidence type="ECO:0000256" key="1">
    <source>
        <dbReference type="ARBA" id="ARBA00022676"/>
    </source>
</evidence>
<dbReference type="RefSeq" id="WP_186864539.1">
    <property type="nucleotide sequence ID" value="NZ_JACOPE010000001.1"/>
</dbReference>
<dbReference type="Proteomes" id="UP000631576">
    <property type="component" value="Unassembled WGS sequence"/>
</dbReference>
<dbReference type="SMART" id="SM00347">
    <property type="entry name" value="HTH_MARR"/>
    <property type="match status" value="1"/>
</dbReference>
<evidence type="ECO:0000313" key="4">
    <source>
        <dbReference type="EMBL" id="MBC5682602.1"/>
    </source>
</evidence>
<proteinExistence type="predicted"/>
<dbReference type="InterPro" id="IPR001173">
    <property type="entry name" value="Glyco_trans_2-like"/>
</dbReference>
<dbReference type="Gene3D" id="3.90.550.10">
    <property type="entry name" value="Spore Coat Polysaccharide Biosynthesis Protein SpsA, Chain A"/>
    <property type="match status" value="1"/>
</dbReference>
<dbReference type="InterPro" id="IPR036388">
    <property type="entry name" value="WH-like_DNA-bd_sf"/>
</dbReference>
<protein>
    <submittedName>
        <fullName evidence="4">Glycosyltransferase</fullName>
    </submittedName>
</protein>
<evidence type="ECO:0000256" key="2">
    <source>
        <dbReference type="ARBA" id="ARBA00022679"/>
    </source>
</evidence>
<dbReference type="PANTHER" id="PTHR22916">
    <property type="entry name" value="GLYCOSYLTRANSFERASE"/>
    <property type="match status" value="1"/>
</dbReference>
<dbReference type="InterPro" id="IPR029044">
    <property type="entry name" value="Nucleotide-diphossugar_trans"/>
</dbReference>
<dbReference type="Pfam" id="PF00535">
    <property type="entry name" value="Glycos_transf_2"/>
    <property type="match status" value="1"/>
</dbReference>
<reference evidence="4 5" key="1">
    <citation type="submission" date="2020-08" db="EMBL/GenBank/DDBJ databases">
        <title>Genome public.</title>
        <authorList>
            <person name="Liu C."/>
            <person name="Sun Q."/>
        </authorList>
    </citation>
    <scope>NUCLEOTIDE SEQUENCE [LARGE SCALE GENOMIC DNA]</scope>
    <source>
        <strain evidence="4 5">NSJ-13</strain>
    </source>
</reference>
<keyword evidence="5" id="KW-1185">Reference proteome</keyword>
<dbReference type="CDD" id="cd00761">
    <property type="entry name" value="Glyco_tranf_GTA_type"/>
    <property type="match status" value="1"/>
</dbReference>
<keyword evidence="1" id="KW-0328">Glycosyltransferase</keyword>
<dbReference type="SUPFAM" id="SSF46785">
    <property type="entry name" value="Winged helix' DNA-binding domain"/>
    <property type="match status" value="1"/>
</dbReference>
<evidence type="ECO:0000259" key="3">
    <source>
        <dbReference type="SMART" id="SM00347"/>
    </source>
</evidence>
<dbReference type="Gene3D" id="1.10.10.10">
    <property type="entry name" value="Winged helix-like DNA-binding domain superfamily/Winged helix DNA-binding domain"/>
    <property type="match status" value="1"/>
</dbReference>
<sequence>MNPTVSIIVPVYKAETFLSRCIDSILNQEYRDFELLLVDDGSPDSSGEICDTYARSDSRIRVIHQSNSGVSIARNHAIDQARGTYLQFLDSDDWITPDATKLLVRSAEDFQADLVIADFYRVIGERVSHKGDIDEDEVISREEFAEHMMENPADYYYGVIWNKLYKRELIEQQHLRMNPDISWCEDFMFNLEYIRYATRFYALKTPIYYYVKTKGSLVTQGASISNTIKMKLNVFEYYNNFYKNILDEEEYEKNRLQVYRFFIDAAKDGAVPPAILPGATRLGEERAKVCQAAIAGEGVLMDNYRTRKLLERYLEPVALKHDLSMTEIWVLFYLCHPHSVTTRKELADFIDISKSSLSRALKKLTLKNLIMIEDSRSPRQLLITLLSAADTILADLSVVQNDFDQTRFSEFTEEELIQYAQLSDKIKDNIQRRLQ</sequence>
<gene>
    <name evidence="4" type="ORF">H8S40_03285</name>
</gene>
<dbReference type="SUPFAM" id="SSF53448">
    <property type="entry name" value="Nucleotide-diphospho-sugar transferases"/>
    <property type="match status" value="1"/>
</dbReference>
<dbReference type="Pfam" id="PF12802">
    <property type="entry name" value="MarR_2"/>
    <property type="match status" value="1"/>
</dbReference>
<dbReference type="InterPro" id="IPR036390">
    <property type="entry name" value="WH_DNA-bd_sf"/>
</dbReference>
<accession>A0ABR7G589</accession>
<dbReference type="EMBL" id="JACOPE010000001">
    <property type="protein sequence ID" value="MBC5682602.1"/>
    <property type="molecule type" value="Genomic_DNA"/>
</dbReference>
<feature type="domain" description="HTH marR-type" evidence="3">
    <location>
        <begin position="316"/>
        <end position="416"/>
    </location>
</feature>
<evidence type="ECO:0000313" key="5">
    <source>
        <dbReference type="Proteomes" id="UP000631576"/>
    </source>
</evidence>
<keyword evidence="2" id="KW-0808">Transferase</keyword>
<organism evidence="4 5">
    <name type="scientific">Ruminococcus hominis</name>
    <dbReference type="NCBI Taxonomy" id="2763065"/>
    <lineage>
        <taxon>Bacteria</taxon>
        <taxon>Bacillati</taxon>
        <taxon>Bacillota</taxon>
        <taxon>Clostridia</taxon>
        <taxon>Eubacteriales</taxon>
        <taxon>Oscillospiraceae</taxon>
        <taxon>Ruminococcus</taxon>
    </lineage>
</organism>
<comment type="caution">
    <text evidence="4">The sequence shown here is derived from an EMBL/GenBank/DDBJ whole genome shotgun (WGS) entry which is preliminary data.</text>
</comment>
<name>A0ABR7G589_9FIRM</name>
<dbReference type="PANTHER" id="PTHR22916:SF51">
    <property type="entry name" value="GLYCOSYLTRANSFERASE EPSH-RELATED"/>
    <property type="match status" value="1"/>
</dbReference>